<keyword evidence="3" id="KW-1185">Reference proteome</keyword>
<dbReference type="HOGENOM" id="CLU_989521_0_0_9"/>
<dbReference type="eggNOG" id="ENOG5033UCW">
    <property type="taxonomic scope" value="Bacteria"/>
</dbReference>
<dbReference type="InterPro" id="IPR041420">
    <property type="entry name" value="PBECR4"/>
</dbReference>
<dbReference type="PATRIC" id="fig|1235802.3.peg.740"/>
<name>N2B3Z8_9FIRM</name>
<dbReference type="Pfam" id="PF18813">
    <property type="entry name" value="PBECR4"/>
    <property type="match status" value="1"/>
</dbReference>
<feature type="domain" description="Phage-Barnase-EndoU-ColicinE5/D-RelE like nuclease 4" evidence="1">
    <location>
        <begin position="4"/>
        <end position="203"/>
    </location>
</feature>
<protein>
    <recommendedName>
        <fullName evidence="1">Phage-Barnase-EndoU-ColicinE5/D-RelE like nuclease 4 domain-containing protein</fullName>
    </recommendedName>
</protein>
<evidence type="ECO:0000313" key="2">
    <source>
        <dbReference type="EMBL" id="EMZ36327.1"/>
    </source>
</evidence>
<evidence type="ECO:0000259" key="1">
    <source>
        <dbReference type="Pfam" id="PF18813"/>
    </source>
</evidence>
<gene>
    <name evidence="2" type="ORF">C823_00694</name>
</gene>
<dbReference type="EMBL" id="AQFT01000023">
    <property type="protein sequence ID" value="EMZ36327.1"/>
    <property type="molecule type" value="Genomic_DNA"/>
</dbReference>
<sequence length="281" mass="33231">MRTLLEIFQDTKETLCKYDYYIHTQKRILHLTNSEIKIPHLMGMQYLGKPNQFTGDFGAYAIKKQRITMESVEKLVRKYYKTEEKQRRMLEMIHRKLDNLGELGEMFSSYSKLYLYEKGKNKESEFQSDYLLVHETGKKILHLGLVKSERGKGIYHCNSFMTTYQNDRDRDSFFRDLSYRYEITRIVRENKDTKHKEVIYQSVEAERREQAGIEKMLAAAGIRADGKLIKSILRLNKKFGIYHTADMLNDSEALLGKCTDKREESLVSDFLALWEEKRNGI</sequence>
<dbReference type="OrthoDB" id="2361671at2"/>
<evidence type="ECO:0000313" key="3">
    <source>
        <dbReference type="Proteomes" id="UP000012589"/>
    </source>
</evidence>
<comment type="caution">
    <text evidence="2">The sequence shown here is derived from an EMBL/GenBank/DDBJ whole genome shotgun (WGS) entry which is preliminary data.</text>
</comment>
<proteinExistence type="predicted"/>
<reference evidence="2 3" key="1">
    <citation type="journal article" date="2014" name="Genome Announc.">
        <title>Draft genome sequences of the altered schaedler flora, a defined bacterial community from gnotobiotic mice.</title>
        <authorList>
            <person name="Wannemuehler M.J."/>
            <person name="Overstreet A.M."/>
            <person name="Ward D.V."/>
            <person name="Phillips G.J."/>
        </authorList>
    </citation>
    <scope>NUCLEOTIDE SEQUENCE [LARGE SCALE GENOMIC DNA]</scope>
    <source>
        <strain evidence="2 3">ASF492</strain>
    </source>
</reference>
<dbReference type="AlphaFoldDB" id="N2B3Z8"/>
<organism evidence="2 3">
    <name type="scientific">Eubacterium plexicaudatum ASF492</name>
    <dbReference type="NCBI Taxonomy" id="1235802"/>
    <lineage>
        <taxon>Bacteria</taxon>
        <taxon>Bacillati</taxon>
        <taxon>Bacillota</taxon>
        <taxon>Clostridia</taxon>
        <taxon>Eubacteriales</taxon>
        <taxon>Eubacteriaceae</taxon>
        <taxon>Eubacterium</taxon>
    </lineage>
</organism>
<dbReference type="Proteomes" id="UP000012589">
    <property type="component" value="Unassembled WGS sequence"/>
</dbReference>
<accession>N2B3Z8</accession>